<evidence type="ECO:0000313" key="3">
    <source>
        <dbReference type="WBParaSite" id="Hba_17841"/>
    </source>
</evidence>
<proteinExistence type="predicted"/>
<keyword evidence="2" id="KW-1185">Reference proteome</keyword>
<protein>
    <submittedName>
        <fullName evidence="3">Uncharacterized protein</fullName>
    </submittedName>
</protein>
<feature type="region of interest" description="Disordered" evidence="1">
    <location>
        <begin position="32"/>
        <end position="65"/>
    </location>
</feature>
<evidence type="ECO:0000313" key="2">
    <source>
        <dbReference type="Proteomes" id="UP000095283"/>
    </source>
</evidence>
<name>A0A1I7XJF2_HETBA</name>
<sequence>MTRSAKYLRYRDSDKLYLNSLSLPSVEEKSIANANNREKRKPDDILNPNSFPYRSLPPGISPSGI</sequence>
<accession>A0A1I7XJF2</accession>
<feature type="compositionally biased region" description="Basic and acidic residues" evidence="1">
    <location>
        <begin position="32"/>
        <end position="44"/>
    </location>
</feature>
<dbReference type="AlphaFoldDB" id="A0A1I7XJF2"/>
<reference evidence="3" key="1">
    <citation type="submission" date="2016-11" db="UniProtKB">
        <authorList>
            <consortium name="WormBaseParasite"/>
        </authorList>
    </citation>
    <scope>IDENTIFICATION</scope>
</reference>
<dbReference type="WBParaSite" id="Hba_17841">
    <property type="protein sequence ID" value="Hba_17841"/>
    <property type="gene ID" value="Hba_17841"/>
</dbReference>
<dbReference type="Proteomes" id="UP000095283">
    <property type="component" value="Unplaced"/>
</dbReference>
<organism evidence="2 3">
    <name type="scientific">Heterorhabditis bacteriophora</name>
    <name type="common">Entomopathogenic nematode worm</name>
    <dbReference type="NCBI Taxonomy" id="37862"/>
    <lineage>
        <taxon>Eukaryota</taxon>
        <taxon>Metazoa</taxon>
        <taxon>Ecdysozoa</taxon>
        <taxon>Nematoda</taxon>
        <taxon>Chromadorea</taxon>
        <taxon>Rhabditida</taxon>
        <taxon>Rhabditina</taxon>
        <taxon>Rhabditomorpha</taxon>
        <taxon>Strongyloidea</taxon>
        <taxon>Heterorhabditidae</taxon>
        <taxon>Heterorhabditis</taxon>
    </lineage>
</organism>
<evidence type="ECO:0000256" key="1">
    <source>
        <dbReference type="SAM" id="MobiDB-lite"/>
    </source>
</evidence>